<sequence length="135" mass="15024">MKNYNSFPARLRHAMDLRGISATQLAHSTGMSRSSMSQYLSGAKLPGFEAISSIVTTLNISSDWLILGRGQIDPPTEQINYEAINIAITEMISFAIKNNVDNSKLPFVFNLFYRQALNNGCIDQFFIESLEALSL</sequence>
<dbReference type="AlphaFoldDB" id="A0A2S9WYF9"/>
<dbReference type="EMBL" id="MTBD01000124">
    <property type="protein sequence ID" value="PRP68510.1"/>
    <property type="molecule type" value="Genomic_DNA"/>
</dbReference>
<reference evidence="5 6" key="1">
    <citation type="submission" date="2017-01" db="EMBL/GenBank/DDBJ databases">
        <title>New insights into the genetic diversity of Chromobacterium isolated from tropical freshwater lake.</title>
        <authorList>
            <person name="Santos A.B."/>
            <person name="Nascimento A.M."/>
            <person name="Da Silva P.C."/>
        </authorList>
    </citation>
    <scope>NUCLEOTIDE SEQUENCE [LARGE SCALE GENOMIC DNA]</scope>
    <source>
        <strain evidence="5 6">56AF</strain>
    </source>
</reference>
<proteinExistence type="predicted"/>
<accession>A0A2S9WYF9</accession>
<dbReference type="PROSITE" id="PS50943">
    <property type="entry name" value="HTH_CROC1"/>
    <property type="match status" value="1"/>
</dbReference>
<evidence type="ECO:0000313" key="6">
    <source>
        <dbReference type="Proteomes" id="UP000239469"/>
    </source>
</evidence>
<evidence type="ECO:0000313" key="5">
    <source>
        <dbReference type="EMBL" id="PRP68510.1"/>
    </source>
</evidence>
<dbReference type="RefSeq" id="WP_106078314.1">
    <property type="nucleotide sequence ID" value="NZ_MTBD01000124.1"/>
</dbReference>
<dbReference type="SUPFAM" id="SSF47413">
    <property type="entry name" value="lambda repressor-like DNA-binding domains"/>
    <property type="match status" value="1"/>
</dbReference>
<organism evidence="5 6">
    <name type="scientific">Chromobacterium amazonense</name>
    <dbReference type="NCBI Taxonomy" id="1382803"/>
    <lineage>
        <taxon>Bacteria</taxon>
        <taxon>Pseudomonadati</taxon>
        <taxon>Pseudomonadota</taxon>
        <taxon>Betaproteobacteria</taxon>
        <taxon>Neisseriales</taxon>
        <taxon>Chromobacteriaceae</taxon>
        <taxon>Chromobacterium</taxon>
    </lineage>
</organism>
<dbReference type="OrthoDB" id="6889573at2"/>
<dbReference type="Gene3D" id="1.10.260.40">
    <property type="entry name" value="lambda repressor-like DNA-binding domains"/>
    <property type="match status" value="1"/>
</dbReference>
<evidence type="ECO:0000256" key="2">
    <source>
        <dbReference type="ARBA" id="ARBA00023125"/>
    </source>
</evidence>
<dbReference type="GO" id="GO:0003677">
    <property type="term" value="F:DNA binding"/>
    <property type="evidence" value="ECO:0007669"/>
    <property type="project" value="UniProtKB-KW"/>
</dbReference>
<dbReference type="SMART" id="SM00530">
    <property type="entry name" value="HTH_XRE"/>
    <property type="match status" value="1"/>
</dbReference>
<name>A0A2S9WYF9_9NEIS</name>
<keyword evidence="3" id="KW-0804">Transcription</keyword>
<gene>
    <name evidence="5" type="ORF">BUE93_22175</name>
</gene>
<protein>
    <recommendedName>
        <fullName evidence="4">HTH cro/C1-type domain-containing protein</fullName>
    </recommendedName>
</protein>
<evidence type="ECO:0000256" key="1">
    <source>
        <dbReference type="ARBA" id="ARBA00023015"/>
    </source>
</evidence>
<dbReference type="PANTHER" id="PTHR40661">
    <property type="match status" value="1"/>
</dbReference>
<dbReference type="InterPro" id="IPR001387">
    <property type="entry name" value="Cro/C1-type_HTH"/>
</dbReference>
<dbReference type="CDD" id="cd00093">
    <property type="entry name" value="HTH_XRE"/>
    <property type="match status" value="1"/>
</dbReference>
<keyword evidence="2" id="KW-0238">DNA-binding</keyword>
<comment type="caution">
    <text evidence="5">The sequence shown here is derived from an EMBL/GenBank/DDBJ whole genome shotgun (WGS) entry which is preliminary data.</text>
</comment>
<dbReference type="Pfam" id="PF01381">
    <property type="entry name" value="HTH_3"/>
    <property type="match status" value="1"/>
</dbReference>
<dbReference type="InterPro" id="IPR010982">
    <property type="entry name" value="Lambda_DNA-bd_dom_sf"/>
</dbReference>
<evidence type="ECO:0000259" key="4">
    <source>
        <dbReference type="PROSITE" id="PS50943"/>
    </source>
</evidence>
<feature type="domain" description="HTH cro/C1-type" evidence="4">
    <location>
        <begin position="11"/>
        <end position="65"/>
    </location>
</feature>
<evidence type="ECO:0000256" key="3">
    <source>
        <dbReference type="ARBA" id="ARBA00023163"/>
    </source>
</evidence>
<keyword evidence="1" id="KW-0805">Transcription regulation</keyword>
<dbReference type="PANTHER" id="PTHR40661:SF3">
    <property type="entry name" value="FELS-1 PROPHAGE TRANSCRIPTIONAL REGULATOR"/>
    <property type="match status" value="1"/>
</dbReference>
<dbReference type="Proteomes" id="UP000239469">
    <property type="component" value="Unassembled WGS sequence"/>
</dbReference>